<gene>
    <name evidence="8" type="ORF">C0J27_01250</name>
</gene>
<feature type="domain" description="Cardiolipin synthase N-terminal" evidence="7">
    <location>
        <begin position="167"/>
        <end position="203"/>
    </location>
</feature>
<dbReference type="Pfam" id="PF13396">
    <property type="entry name" value="PLDc_N"/>
    <property type="match status" value="1"/>
</dbReference>
<evidence type="ECO:0000256" key="2">
    <source>
        <dbReference type="ARBA" id="ARBA00022475"/>
    </source>
</evidence>
<accession>A0A345ZAR0</accession>
<name>A0A345ZAR0_9BACT</name>
<evidence type="ECO:0000313" key="9">
    <source>
        <dbReference type="Proteomes" id="UP000254834"/>
    </source>
</evidence>
<proteinExistence type="predicted"/>
<evidence type="ECO:0000256" key="1">
    <source>
        <dbReference type="ARBA" id="ARBA00004651"/>
    </source>
</evidence>
<dbReference type="GO" id="GO:0005886">
    <property type="term" value="C:plasma membrane"/>
    <property type="evidence" value="ECO:0007669"/>
    <property type="project" value="UniProtKB-SubCell"/>
</dbReference>
<feature type="transmembrane region" description="Helical" evidence="6">
    <location>
        <begin position="338"/>
        <end position="357"/>
    </location>
</feature>
<keyword evidence="2" id="KW-1003">Cell membrane</keyword>
<comment type="subcellular location">
    <subcellularLocation>
        <location evidence="1">Cell membrane</location>
        <topology evidence="1">Multi-pass membrane protein</topology>
    </subcellularLocation>
</comment>
<sequence>MQIFIVISMCFSMFMSIEASFKDHLSSHFTAKDIINIEKCIDTLTLFMNAFNSKQESLLLSSIDRNQIKLRDDIVHMITTRNMQYAFSLYSIDNCGIEIMPQAIKINGYYKFQEVDANGRWSREGFSNYFVLQQSSNGNWVIIDTNFSTKLDWDNFYGFVGLLWFLFALWMLIDCFNREFEKRGRWFCAMIFIPFIGHLLYFFGVKLKQWDNQPKYYENYLQNDEYSKQAALAIRSNWIYLWTFSLLAMLGFTFIPYAVCTSMMIALKVSIIVLLYTLSVMYIFSFAFAYLRQSTIAIKLSILGLVFMICFRVCKYISNILLNFESLSYEKFMNETGVFLVTALWLVCLCIESYRLYCLNQAVLDKKNVQA</sequence>
<evidence type="ECO:0000259" key="7">
    <source>
        <dbReference type="Pfam" id="PF13396"/>
    </source>
</evidence>
<evidence type="ECO:0000256" key="5">
    <source>
        <dbReference type="ARBA" id="ARBA00023136"/>
    </source>
</evidence>
<feature type="transmembrane region" description="Helical" evidence="6">
    <location>
        <begin position="185"/>
        <end position="204"/>
    </location>
</feature>
<dbReference type="InterPro" id="IPR027379">
    <property type="entry name" value="CLS_N"/>
</dbReference>
<dbReference type="RefSeq" id="WP_115585392.1">
    <property type="nucleotide sequence ID" value="NZ_CP025544.1"/>
</dbReference>
<evidence type="ECO:0000313" key="8">
    <source>
        <dbReference type="EMBL" id="AXK60377.1"/>
    </source>
</evidence>
<evidence type="ECO:0000256" key="4">
    <source>
        <dbReference type="ARBA" id="ARBA00022989"/>
    </source>
</evidence>
<feature type="transmembrane region" description="Helical" evidence="6">
    <location>
        <begin position="271"/>
        <end position="290"/>
    </location>
</feature>
<keyword evidence="9" id="KW-1185">Reference proteome</keyword>
<reference evidence="8 9" key="1">
    <citation type="submission" date="2017-12" db="EMBL/GenBank/DDBJ databases">
        <title>Chromulinavorax destructans is a abundant pathogen of dominant heterotrophic picoflagllates.</title>
        <authorList>
            <person name="Deeg C.M."/>
            <person name="Zimmer M."/>
            <person name="Suttle C.A."/>
        </authorList>
    </citation>
    <scope>NUCLEOTIDE SEQUENCE [LARGE SCALE GENOMIC DNA]</scope>
    <source>
        <strain evidence="8 9">SeV1</strain>
    </source>
</reference>
<keyword evidence="5 6" id="KW-0472">Membrane</keyword>
<organism evidence="8 9">
    <name type="scientific">Candidatus Chromulinivorax destructor</name>
    <dbReference type="NCBI Taxonomy" id="2066483"/>
    <lineage>
        <taxon>Bacteria</taxon>
        <taxon>Candidatus Babelota</taxon>
        <taxon>Candidatus Babeliae</taxon>
        <taxon>Candidatus Babeliales</taxon>
        <taxon>Candidatus Chromulinivoraceae</taxon>
        <taxon>Candidatus Chromulinivorax</taxon>
    </lineage>
</organism>
<protein>
    <recommendedName>
        <fullName evidence="7">Cardiolipin synthase N-terminal domain-containing protein</fullName>
    </recommendedName>
</protein>
<dbReference type="Proteomes" id="UP000254834">
    <property type="component" value="Chromosome"/>
</dbReference>
<evidence type="ECO:0000256" key="3">
    <source>
        <dbReference type="ARBA" id="ARBA00022692"/>
    </source>
</evidence>
<dbReference type="EMBL" id="CP025544">
    <property type="protein sequence ID" value="AXK60377.1"/>
    <property type="molecule type" value="Genomic_DNA"/>
</dbReference>
<feature type="transmembrane region" description="Helical" evidence="6">
    <location>
        <begin position="156"/>
        <end position="173"/>
    </location>
</feature>
<feature type="transmembrane region" description="Helical" evidence="6">
    <location>
        <begin position="296"/>
        <end position="317"/>
    </location>
</feature>
<evidence type="ECO:0000256" key="6">
    <source>
        <dbReference type="SAM" id="Phobius"/>
    </source>
</evidence>
<feature type="transmembrane region" description="Helical" evidence="6">
    <location>
        <begin position="239"/>
        <end position="259"/>
    </location>
</feature>
<dbReference type="AlphaFoldDB" id="A0A345ZAR0"/>
<keyword evidence="4 6" id="KW-1133">Transmembrane helix</keyword>
<keyword evidence="3 6" id="KW-0812">Transmembrane</keyword>
<dbReference type="KEGG" id="cdes:C0J27_01250"/>
<dbReference type="OrthoDB" id="484408at2"/>